<dbReference type="InterPro" id="IPR002930">
    <property type="entry name" value="GCV_H"/>
</dbReference>
<accession>X1KRB1</accession>
<comment type="caution">
    <text evidence="4">The sequence shown here is derived from an EMBL/GenBank/DDBJ whole genome shotgun (WGS) entry which is preliminary data.</text>
</comment>
<evidence type="ECO:0000256" key="1">
    <source>
        <dbReference type="ARBA" id="ARBA00009249"/>
    </source>
</evidence>
<dbReference type="PROSITE" id="PS50968">
    <property type="entry name" value="BIOTINYL_LIPOYL"/>
    <property type="match status" value="1"/>
</dbReference>
<dbReference type="InterPro" id="IPR000089">
    <property type="entry name" value="Biotin_lipoyl"/>
</dbReference>
<dbReference type="EMBL" id="BARV01002792">
    <property type="protein sequence ID" value="GAH96175.1"/>
    <property type="molecule type" value="Genomic_DNA"/>
</dbReference>
<dbReference type="GO" id="GO:0019464">
    <property type="term" value="P:glycine decarboxylation via glycine cleavage system"/>
    <property type="evidence" value="ECO:0007669"/>
    <property type="project" value="InterPro"/>
</dbReference>
<dbReference type="InterPro" id="IPR033753">
    <property type="entry name" value="GCV_H/Fam206"/>
</dbReference>
<reference evidence="4" key="1">
    <citation type="journal article" date="2014" name="Front. Microbiol.">
        <title>High frequency of phylogenetically diverse reductive dehalogenase-homologous genes in deep subseafloor sedimentary metagenomes.</title>
        <authorList>
            <person name="Kawai M."/>
            <person name="Futagami T."/>
            <person name="Toyoda A."/>
            <person name="Takaki Y."/>
            <person name="Nishi S."/>
            <person name="Hori S."/>
            <person name="Arai W."/>
            <person name="Tsubouchi T."/>
            <person name="Morono Y."/>
            <person name="Uchiyama I."/>
            <person name="Ito T."/>
            <person name="Fujiyama A."/>
            <person name="Inagaki F."/>
            <person name="Takami H."/>
        </authorList>
    </citation>
    <scope>NUCLEOTIDE SEQUENCE</scope>
    <source>
        <strain evidence="4">Expedition CK06-06</strain>
    </source>
</reference>
<proteinExistence type="inferred from homology"/>
<feature type="non-terminal residue" evidence="4">
    <location>
        <position position="1"/>
    </location>
</feature>
<dbReference type="SUPFAM" id="SSF51230">
    <property type="entry name" value="Single hybrid motif"/>
    <property type="match status" value="1"/>
</dbReference>
<dbReference type="Gene3D" id="2.40.50.100">
    <property type="match status" value="1"/>
</dbReference>
<evidence type="ECO:0000313" key="4">
    <source>
        <dbReference type="EMBL" id="GAH96175.1"/>
    </source>
</evidence>
<dbReference type="GO" id="GO:0005829">
    <property type="term" value="C:cytosol"/>
    <property type="evidence" value="ECO:0007669"/>
    <property type="project" value="TreeGrafter"/>
</dbReference>
<feature type="domain" description="Lipoyl-binding" evidence="3">
    <location>
        <begin position="1"/>
        <end position="59"/>
    </location>
</feature>
<name>X1KRB1_9ZZZZ</name>
<dbReference type="CDD" id="cd06848">
    <property type="entry name" value="GCS_H"/>
    <property type="match status" value="1"/>
</dbReference>
<organism evidence="4">
    <name type="scientific">marine sediment metagenome</name>
    <dbReference type="NCBI Taxonomy" id="412755"/>
    <lineage>
        <taxon>unclassified sequences</taxon>
        <taxon>metagenomes</taxon>
        <taxon>ecological metagenomes</taxon>
    </lineage>
</organism>
<protein>
    <recommendedName>
        <fullName evidence="3">Lipoyl-binding domain-containing protein</fullName>
    </recommendedName>
</protein>
<keyword evidence="2" id="KW-0450">Lipoyl</keyword>
<dbReference type="PANTHER" id="PTHR11715:SF3">
    <property type="entry name" value="GLYCINE CLEAVAGE SYSTEM H PROTEIN-RELATED"/>
    <property type="match status" value="1"/>
</dbReference>
<dbReference type="InterPro" id="IPR003016">
    <property type="entry name" value="2-oxoA_DH_lipoyl-BS"/>
</dbReference>
<sequence>IGKVVSKGEAAAVLESVKSVSDIYAPASGEVVEVNKELENKPGLINEEPYGKGWIFKLRIKDSKELDSLLSAEEYEKSIKAEEK</sequence>
<dbReference type="AlphaFoldDB" id="X1KRB1"/>
<evidence type="ECO:0000256" key="2">
    <source>
        <dbReference type="ARBA" id="ARBA00022823"/>
    </source>
</evidence>
<evidence type="ECO:0000259" key="3">
    <source>
        <dbReference type="PROSITE" id="PS50968"/>
    </source>
</evidence>
<dbReference type="GO" id="GO:0009249">
    <property type="term" value="P:protein lipoylation"/>
    <property type="evidence" value="ECO:0007669"/>
    <property type="project" value="TreeGrafter"/>
</dbReference>
<comment type="similarity">
    <text evidence="1">Belongs to the GcvH family.</text>
</comment>
<dbReference type="Pfam" id="PF01597">
    <property type="entry name" value="GCV_H"/>
    <property type="match status" value="1"/>
</dbReference>
<dbReference type="InterPro" id="IPR011053">
    <property type="entry name" value="Single_hybrid_motif"/>
</dbReference>
<dbReference type="PROSITE" id="PS00189">
    <property type="entry name" value="LIPOYL"/>
    <property type="match status" value="1"/>
</dbReference>
<dbReference type="PANTHER" id="PTHR11715">
    <property type="entry name" value="GLYCINE CLEAVAGE SYSTEM H PROTEIN"/>
    <property type="match status" value="1"/>
</dbReference>
<gene>
    <name evidence="4" type="ORF">S06H3_07008</name>
</gene>
<dbReference type="GO" id="GO:0005960">
    <property type="term" value="C:glycine cleavage complex"/>
    <property type="evidence" value="ECO:0007669"/>
    <property type="project" value="InterPro"/>
</dbReference>